<organism evidence="1 2">
    <name type="scientific">Salix koriyanagi</name>
    <dbReference type="NCBI Taxonomy" id="2511006"/>
    <lineage>
        <taxon>Eukaryota</taxon>
        <taxon>Viridiplantae</taxon>
        <taxon>Streptophyta</taxon>
        <taxon>Embryophyta</taxon>
        <taxon>Tracheophyta</taxon>
        <taxon>Spermatophyta</taxon>
        <taxon>Magnoliopsida</taxon>
        <taxon>eudicotyledons</taxon>
        <taxon>Gunneridae</taxon>
        <taxon>Pentapetalae</taxon>
        <taxon>rosids</taxon>
        <taxon>fabids</taxon>
        <taxon>Malpighiales</taxon>
        <taxon>Salicaceae</taxon>
        <taxon>Saliceae</taxon>
        <taxon>Salix</taxon>
    </lineage>
</organism>
<gene>
    <name evidence="1" type="ORF">OIU74_029100</name>
</gene>
<reference evidence="1" key="1">
    <citation type="submission" date="2022-11" db="EMBL/GenBank/DDBJ databases">
        <authorList>
            <person name="Hyden B.L."/>
            <person name="Feng K."/>
            <person name="Yates T."/>
            <person name="Jawdy S."/>
            <person name="Smart L.B."/>
            <person name="Muchero W."/>
        </authorList>
    </citation>
    <scope>NUCLEOTIDE SEQUENCE</scope>
    <source>
        <tissue evidence="1">Shoot tip</tissue>
    </source>
</reference>
<proteinExistence type="predicted"/>
<comment type="caution">
    <text evidence="1">The sequence shown here is derived from an EMBL/GenBank/DDBJ whole genome shotgun (WGS) entry which is preliminary data.</text>
</comment>
<name>A0A9Q0VD36_9ROSI</name>
<dbReference type="EMBL" id="JAPFFM010000009">
    <property type="protein sequence ID" value="KAJ6746555.1"/>
    <property type="molecule type" value="Genomic_DNA"/>
</dbReference>
<reference evidence="1" key="2">
    <citation type="journal article" date="2023" name="Int. J. Mol. Sci.">
        <title>De Novo Assembly and Annotation of 11 Diverse Shrub Willow (Salix) Genomes Reveals Novel Gene Organization in Sex-Linked Regions.</title>
        <authorList>
            <person name="Hyden B."/>
            <person name="Feng K."/>
            <person name="Yates T.B."/>
            <person name="Jawdy S."/>
            <person name="Cereghino C."/>
            <person name="Smart L.B."/>
            <person name="Muchero W."/>
        </authorList>
    </citation>
    <scope>NUCLEOTIDE SEQUENCE</scope>
    <source>
        <tissue evidence="1">Shoot tip</tissue>
    </source>
</reference>
<keyword evidence="2" id="KW-1185">Reference proteome</keyword>
<protein>
    <submittedName>
        <fullName evidence="1">Uncharacterized protein</fullName>
    </submittedName>
</protein>
<evidence type="ECO:0000313" key="2">
    <source>
        <dbReference type="Proteomes" id="UP001151752"/>
    </source>
</evidence>
<sequence length="75" mass="8555">MRAFCELEVFKLKGRSASATYEGVVALSIPRCSFSNHTIWRNDVVLCWKCTKPDISRHSILWLLIVSKQIRSNGS</sequence>
<dbReference type="AlphaFoldDB" id="A0A9Q0VD36"/>
<accession>A0A9Q0VD36</accession>
<evidence type="ECO:0000313" key="1">
    <source>
        <dbReference type="EMBL" id="KAJ6746555.1"/>
    </source>
</evidence>
<dbReference type="Proteomes" id="UP001151752">
    <property type="component" value="Chromosome 6"/>
</dbReference>